<comment type="caution">
    <text evidence="1">The sequence shown here is derived from an EMBL/GenBank/DDBJ whole genome shotgun (WGS) entry which is preliminary data.</text>
</comment>
<proteinExistence type="predicted"/>
<evidence type="ECO:0000313" key="2">
    <source>
        <dbReference type="Proteomes" id="UP001218218"/>
    </source>
</evidence>
<protein>
    <submittedName>
        <fullName evidence="1">Uncharacterized protein</fullName>
    </submittedName>
</protein>
<evidence type="ECO:0000313" key="1">
    <source>
        <dbReference type="EMBL" id="KAJ7302708.1"/>
    </source>
</evidence>
<reference evidence="1" key="1">
    <citation type="submission" date="2023-03" db="EMBL/GenBank/DDBJ databases">
        <title>Massive genome expansion in bonnet fungi (Mycena s.s.) driven by repeated elements and novel gene families across ecological guilds.</title>
        <authorList>
            <consortium name="Lawrence Berkeley National Laboratory"/>
            <person name="Harder C.B."/>
            <person name="Miyauchi S."/>
            <person name="Viragh M."/>
            <person name="Kuo A."/>
            <person name="Thoen E."/>
            <person name="Andreopoulos B."/>
            <person name="Lu D."/>
            <person name="Skrede I."/>
            <person name="Drula E."/>
            <person name="Henrissat B."/>
            <person name="Morin E."/>
            <person name="Kohler A."/>
            <person name="Barry K."/>
            <person name="LaButti K."/>
            <person name="Morin E."/>
            <person name="Salamov A."/>
            <person name="Lipzen A."/>
            <person name="Mereny Z."/>
            <person name="Hegedus B."/>
            <person name="Baldrian P."/>
            <person name="Stursova M."/>
            <person name="Weitz H."/>
            <person name="Taylor A."/>
            <person name="Grigoriev I.V."/>
            <person name="Nagy L.G."/>
            <person name="Martin F."/>
            <person name="Kauserud H."/>
        </authorList>
    </citation>
    <scope>NUCLEOTIDE SEQUENCE</scope>
    <source>
        <strain evidence="1">CBHHK002</strain>
    </source>
</reference>
<dbReference type="Proteomes" id="UP001218218">
    <property type="component" value="Unassembled WGS sequence"/>
</dbReference>
<dbReference type="Gene3D" id="1.25.40.10">
    <property type="entry name" value="Tetratricopeptide repeat domain"/>
    <property type="match status" value="1"/>
</dbReference>
<dbReference type="AlphaFoldDB" id="A0AAD6Z0W4"/>
<name>A0AAD6Z0W4_9AGAR</name>
<accession>A0AAD6Z0W4</accession>
<sequence>MADQAEVHKCKSEYSEAWTIQTKMLQIATNRSAYWHAVALLNLAEIAVSMGVQKQDVLGNIELAKSIFTTLNLKLLIICCDATLADLYIREKDLPTAKRLFKKCLELATEHSEIKLFCFERLGNASFWGADESTPGWTTIFLIHSLKLKAKLKVYKALQFLGQMFFTYKDENTAVSLFTVALVGFTYMDVHQSRAECMLRLGDISNRCGDLLKAAELWETARPLFEKSSQMMEVQCVDKRLSCVDSNVLDHHRENIVRLVRLEVPSGNLSHLEDEEQMEFIGEPLNQLTI</sequence>
<dbReference type="InterPro" id="IPR011990">
    <property type="entry name" value="TPR-like_helical_dom_sf"/>
</dbReference>
<keyword evidence="2" id="KW-1185">Reference proteome</keyword>
<dbReference type="SUPFAM" id="SSF48452">
    <property type="entry name" value="TPR-like"/>
    <property type="match status" value="2"/>
</dbReference>
<gene>
    <name evidence="1" type="ORF">DFH08DRAFT_905009</name>
</gene>
<dbReference type="EMBL" id="JARIHO010000113">
    <property type="protein sequence ID" value="KAJ7302708.1"/>
    <property type="molecule type" value="Genomic_DNA"/>
</dbReference>
<organism evidence="1 2">
    <name type="scientific">Mycena albidolilacea</name>
    <dbReference type="NCBI Taxonomy" id="1033008"/>
    <lineage>
        <taxon>Eukaryota</taxon>
        <taxon>Fungi</taxon>
        <taxon>Dikarya</taxon>
        <taxon>Basidiomycota</taxon>
        <taxon>Agaricomycotina</taxon>
        <taxon>Agaricomycetes</taxon>
        <taxon>Agaricomycetidae</taxon>
        <taxon>Agaricales</taxon>
        <taxon>Marasmiineae</taxon>
        <taxon>Mycenaceae</taxon>
        <taxon>Mycena</taxon>
    </lineage>
</organism>